<dbReference type="RefSeq" id="WP_092256538.1">
    <property type="nucleotide sequence ID" value="NZ_CP047199.1"/>
</dbReference>
<dbReference type="EMBL" id="FOGQ01000002">
    <property type="protein sequence ID" value="SER69369.1"/>
    <property type="molecule type" value="Genomic_DNA"/>
</dbReference>
<evidence type="ECO:0000256" key="8">
    <source>
        <dbReference type="HAMAP-Rule" id="MF_00265"/>
    </source>
</evidence>
<dbReference type="STRING" id="1121357.SAMN05661109_00820"/>
<dbReference type="InterPro" id="IPR022907">
    <property type="entry name" value="VapC_family"/>
</dbReference>
<proteinExistence type="inferred from homology"/>
<evidence type="ECO:0000259" key="9">
    <source>
        <dbReference type="Pfam" id="PF01850"/>
    </source>
</evidence>
<keyword evidence="4 8" id="KW-0479">Metal-binding</keyword>
<dbReference type="SUPFAM" id="SSF88723">
    <property type="entry name" value="PIN domain-like"/>
    <property type="match status" value="1"/>
</dbReference>
<comment type="similarity">
    <text evidence="7 8">Belongs to the PINc/VapC protein family.</text>
</comment>
<feature type="binding site" evidence="8">
    <location>
        <position position="5"/>
    </location>
    <ligand>
        <name>Mg(2+)</name>
        <dbReference type="ChEBI" id="CHEBI:18420"/>
    </ligand>
</feature>
<keyword evidence="8" id="KW-0800">Toxin</keyword>
<protein>
    <recommendedName>
        <fullName evidence="8">Ribonuclease VapC</fullName>
        <shortName evidence="8">RNase VapC</shortName>
        <ecNumber evidence="8">3.1.-.-</ecNumber>
    </recommendedName>
    <alternativeName>
        <fullName evidence="8">Toxin VapC</fullName>
    </alternativeName>
</protein>
<keyword evidence="2 8" id="KW-1277">Toxin-antitoxin system</keyword>
<keyword evidence="6 8" id="KW-0460">Magnesium</keyword>
<dbReference type="InterPro" id="IPR029060">
    <property type="entry name" value="PIN-like_dom_sf"/>
</dbReference>
<dbReference type="Pfam" id="PF01850">
    <property type="entry name" value="PIN"/>
    <property type="match status" value="1"/>
</dbReference>
<dbReference type="AlphaFoldDB" id="A0A1H9RBD7"/>
<comment type="function">
    <text evidence="8">Toxic component of a toxin-antitoxin (TA) system. An RNase.</text>
</comment>
<gene>
    <name evidence="8" type="primary">vapC</name>
    <name evidence="10" type="ORF">SAMN05661109_00820</name>
</gene>
<accession>A0A1H9RBD7</accession>
<evidence type="ECO:0000256" key="1">
    <source>
        <dbReference type="ARBA" id="ARBA00001946"/>
    </source>
</evidence>
<dbReference type="InterPro" id="IPR002716">
    <property type="entry name" value="PIN_dom"/>
</dbReference>
<dbReference type="GO" id="GO:0090729">
    <property type="term" value="F:toxin activity"/>
    <property type="evidence" value="ECO:0007669"/>
    <property type="project" value="UniProtKB-KW"/>
</dbReference>
<dbReference type="HAMAP" id="MF_00265">
    <property type="entry name" value="VapC_Nob1"/>
    <property type="match status" value="1"/>
</dbReference>
<dbReference type="EC" id="3.1.-.-" evidence="8"/>
<feature type="domain" description="PIN" evidence="9">
    <location>
        <begin position="2"/>
        <end position="118"/>
    </location>
</feature>
<evidence type="ECO:0000313" key="11">
    <source>
        <dbReference type="Proteomes" id="UP000198929"/>
    </source>
</evidence>
<name>A0A1H9RBD7_9CORY</name>
<dbReference type="Gene3D" id="3.40.50.1010">
    <property type="entry name" value="5'-nuclease"/>
    <property type="match status" value="1"/>
</dbReference>
<dbReference type="GO" id="GO:0000287">
    <property type="term" value="F:magnesium ion binding"/>
    <property type="evidence" value="ECO:0007669"/>
    <property type="project" value="UniProtKB-UniRule"/>
</dbReference>
<organism evidence="10 11">
    <name type="scientific">Corynebacterium cystitidis DSM 20524</name>
    <dbReference type="NCBI Taxonomy" id="1121357"/>
    <lineage>
        <taxon>Bacteria</taxon>
        <taxon>Bacillati</taxon>
        <taxon>Actinomycetota</taxon>
        <taxon>Actinomycetes</taxon>
        <taxon>Mycobacteriales</taxon>
        <taxon>Corynebacteriaceae</taxon>
        <taxon>Corynebacterium</taxon>
    </lineage>
</organism>
<dbReference type="GO" id="GO:0004540">
    <property type="term" value="F:RNA nuclease activity"/>
    <property type="evidence" value="ECO:0007669"/>
    <property type="project" value="InterPro"/>
</dbReference>
<comment type="cofactor">
    <cofactor evidence="1 8">
        <name>Mg(2+)</name>
        <dbReference type="ChEBI" id="CHEBI:18420"/>
    </cofactor>
</comment>
<evidence type="ECO:0000256" key="4">
    <source>
        <dbReference type="ARBA" id="ARBA00022723"/>
    </source>
</evidence>
<dbReference type="PANTHER" id="PTHR33653:SF1">
    <property type="entry name" value="RIBONUCLEASE VAPC2"/>
    <property type="match status" value="1"/>
</dbReference>
<dbReference type="Proteomes" id="UP000198929">
    <property type="component" value="Unassembled WGS sequence"/>
</dbReference>
<keyword evidence="11" id="KW-1185">Reference proteome</keyword>
<dbReference type="CDD" id="cd18731">
    <property type="entry name" value="PIN_NgFitB-like"/>
    <property type="match status" value="1"/>
</dbReference>
<evidence type="ECO:0000256" key="6">
    <source>
        <dbReference type="ARBA" id="ARBA00022842"/>
    </source>
</evidence>
<keyword evidence="5 8" id="KW-0378">Hydrolase</keyword>
<dbReference type="GO" id="GO:0016787">
    <property type="term" value="F:hydrolase activity"/>
    <property type="evidence" value="ECO:0007669"/>
    <property type="project" value="UniProtKB-KW"/>
</dbReference>
<feature type="binding site" evidence="8">
    <location>
        <position position="100"/>
    </location>
    <ligand>
        <name>Mg(2+)</name>
        <dbReference type="ChEBI" id="CHEBI:18420"/>
    </ligand>
</feature>
<dbReference type="PANTHER" id="PTHR33653">
    <property type="entry name" value="RIBONUCLEASE VAPC2"/>
    <property type="match status" value="1"/>
</dbReference>
<dbReference type="InterPro" id="IPR050556">
    <property type="entry name" value="Type_II_TA_system_RNase"/>
</dbReference>
<evidence type="ECO:0000256" key="2">
    <source>
        <dbReference type="ARBA" id="ARBA00022649"/>
    </source>
</evidence>
<evidence type="ECO:0000256" key="5">
    <source>
        <dbReference type="ARBA" id="ARBA00022801"/>
    </source>
</evidence>
<keyword evidence="3 8" id="KW-0540">Nuclease</keyword>
<sequence length="136" mass="14792">MIVLDTNVVSELMKPHPDPCVVERLDAAGDYPAITSLTVAEIFQGLLLLPTGKRRFDLLAAAEGILAPLPVLEFGYNEALVHASLIAERRHQGSPINPFDAQIAACVRVHNASLYTRNVKDFSGLDLEAVNPFESI</sequence>
<evidence type="ECO:0000256" key="3">
    <source>
        <dbReference type="ARBA" id="ARBA00022722"/>
    </source>
</evidence>
<evidence type="ECO:0000256" key="7">
    <source>
        <dbReference type="ARBA" id="ARBA00038093"/>
    </source>
</evidence>
<evidence type="ECO:0000313" key="10">
    <source>
        <dbReference type="EMBL" id="SER69369.1"/>
    </source>
</evidence>
<reference evidence="11" key="1">
    <citation type="submission" date="2016-10" db="EMBL/GenBank/DDBJ databases">
        <authorList>
            <person name="Varghese N."/>
            <person name="Submissions S."/>
        </authorList>
    </citation>
    <scope>NUCLEOTIDE SEQUENCE [LARGE SCALE GENOMIC DNA]</scope>
    <source>
        <strain evidence="11">DSM 20524</strain>
    </source>
</reference>